<evidence type="ECO:0000313" key="1">
    <source>
        <dbReference type="EMBL" id="MCJ8733380.1"/>
    </source>
</evidence>
<dbReference type="Proteomes" id="UP000830395">
    <property type="component" value="Chromosome 6"/>
</dbReference>
<protein>
    <submittedName>
        <fullName evidence="1">Uncharacterized protein</fullName>
    </submittedName>
</protein>
<reference evidence="1" key="1">
    <citation type="submission" date="2020-02" db="EMBL/GenBank/DDBJ databases">
        <title>Genome sequencing of the panga catfish, Pangasius djambal.</title>
        <authorList>
            <person name="Wen M."/>
            <person name="Zahm M."/>
            <person name="Roques C."/>
            <person name="Cabau C."/>
            <person name="Klopp C."/>
            <person name="Donnadieu C."/>
            <person name="Jouanno E."/>
            <person name="Avarre J.-C."/>
            <person name="Campet M."/>
            <person name="Ha T."/>
            <person name="Dugue R."/>
            <person name="Lampietro C."/>
            <person name="Louis A."/>
            <person name="Herpin A."/>
            <person name="Echchiki A."/>
            <person name="Berthelot C."/>
            <person name="Parey E."/>
            <person name="Roest-Crollius H."/>
            <person name="Braasch I."/>
            <person name="Postlethwait J.H."/>
            <person name="Bobe J."/>
            <person name="Montfort J."/>
            <person name="Bouchez O."/>
            <person name="Begum T."/>
            <person name="Schartl M."/>
            <person name="Gustiano R."/>
            <person name="Guiguen Y."/>
        </authorList>
    </citation>
    <scope>NUCLEOTIDE SEQUENCE</scope>
    <source>
        <strain evidence="1">Pdj_M5554</strain>
    </source>
</reference>
<comment type="caution">
    <text evidence="1">The sequence shown here is derived from an EMBL/GenBank/DDBJ whole genome shotgun (WGS) entry which is preliminary data.</text>
</comment>
<sequence>MGSILGRIGAKKPKMSTLEKSKLDWDTFKAEEGITEELAIHNRGKEGYVERKNFLERVDQRQFELEKNVRLSNMKR</sequence>
<gene>
    <name evidence="1" type="ORF">PDJAM_G00222610</name>
</gene>
<evidence type="ECO:0000313" key="2">
    <source>
        <dbReference type="Proteomes" id="UP000830395"/>
    </source>
</evidence>
<name>A0ACC5YCN1_9TELE</name>
<keyword evidence="2" id="KW-1185">Reference proteome</keyword>
<dbReference type="EMBL" id="CM040980">
    <property type="protein sequence ID" value="MCJ8733380.1"/>
    <property type="molecule type" value="Genomic_DNA"/>
</dbReference>
<accession>A0ACC5YCN1</accession>
<organism evidence="1 2">
    <name type="scientific">Pangasius djambal</name>
    <dbReference type="NCBI Taxonomy" id="1691987"/>
    <lineage>
        <taxon>Eukaryota</taxon>
        <taxon>Metazoa</taxon>
        <taxon>Chordata</taxon>
        <taxon>Craniata</taxon>
        <taxon>Vertebrata</taxon>
        <taxon>Euteleostomi</taxon>
        <taxon>Actinopterygii</taxon>
        <taxon>Neopterygii</taxon>
        <taxon>Teleostei</taxon>
        <taxon>Ostariophysi</taxon>
        <taxon>Siluriformes</taxon>
        <taxon>Pangasiidae</taxon>
        <taxon>Pangasius</taxon>
    </lineage>
</organism>
<proteinExistence type="predicted"/>